<feature type="transmembrane region" description="Helical" evidence="2">
    <location>
        <begin position="12"/>
        <end position="37"/>
    </location>
</feature>
<organism evidence="3 4">
    <name type="scientific">Commensalibacter melissae</name>
    <dbReference type="NCBI Taxonomy" id="2070537"/>
    <lineage>
        <taxon>Bacteria</taxon>
        <taxon>Pseudomonadati</taxon>
        <taxon>Pseudomonadota</taxon>
        <taxon>Alphaproteobacteria</taxon>
        <taxon>Acetobacterales</taxon>
        <taxon>Acetobacteraceae</taxon>
    </lineage>
</organism>
<dbReference type="EMBL" id="QGLT01000002">
    <property type="protein sequence ID" value="PXZ00660.1"/>
    <property type="molecule type" value="Genomic_DNA"/>
</dbReference>
<sequence>MLGMYRSERKIFRCSFLASIGTHFGVIVLAILLSWLFHFAPPPPPPEEKPVEIEFTSDNAGQEVPAKSEQDSPNPNAPALEKLDAPPAPTPTKTEPVEETPPPPPPPPPMPPPPDAVAKMEKQDSILPKAVETPAPAEVTLPPTVSPLASSSNSHVPSPPSPMPMPTALPQVQNFSRLTKMEKAKKEIPDTHSLESTLDAYQADQKQTHPPRAKANPRQGGAPNGGGARNGDITRGLSAGQQGKIAASVRRCYVEDTAAKDYANFVAHLIVTIDASGEARIVKFDSVTQAKMNADSTYRALAERARDAVLSPVCSKLPIPSNLLGKTGQIRFVFRP</sequence>
<comment type="caution">
    <text evidence="3">The sequence shown here is derived from an EMBL/GenBank/DDBJ whole genome shotgun (WGS) entry which is preliminary data.</text>
</comment>
<name>A0A318MWY0_9PROT</name>
<feature type="region of interest" description="Disordered" evidence="1">
    <location>
        <begin position="45"/>
        <end position="165"/>
    </location>
</feature>
<keyword evidence="2" id="KW-0812">Transmembrane</keyword>
<evidence type="ECO:0000256" key="1">
    <source>
        <dbReference type="SAM" id="MobiDB-lite"/>
    </source>
</evidence>
<gene>
    <name evidence="3" type="ORF">DK869_04455</name>
</gene>
<keyword evidence="4" id="KW-1185">Reference proteome</keyword>
<dbReference type="OrthoDB" id="7272910at2"/>
<dbReference type="AlphaFoldDB" id="A0A318MWY0"/>
<protein>
    <submittedName>
        <fullName evidence="3">Energy transducer TonB</fullName>
    </submittedName>
</protein>
<feature type="compositionally biased region" description="Pro residues" evidence="1">
    <location>
        <begin position="99"/>
        <end position="115"/>
    </location>
</feature>
<keyword evidence="2" id="KW-1133">Transmembrane helix</keyword>
<evidence type="ECO:0000256" key="2">
    <source>
        <dbReference type="SAM" id="Phobius"/>
    </source>
</evidence>
<accession>A0A318MWY0</accession>
<dbReference type="Gene3D" id="3.30.1150.10">
    <property type="match status" value="1"/>
</dbReference>
<keyword evidence="2" id="KW-0472">Membrane</keyword>
<proteinExistence type="predicted"/>
<reference evidence="3 4" key="1">
    <citation type="submission" date="2018-05" db="EMBL/GenBank/DDBJ databases">
        <title>Reference genomes for bee gut microbiota database.</title>
        <authorList>
            <person name="Ellegaard K.M."/>
        </authorList>
    </citation>
    <scope>NUCLEOTIDE SEQUENCE [LARGE SCALE GENOMIC DNA]</scope>
    <source>
        <strain evidence="3 4">ESL0284</strain>
    </source>
</reference>
<dbReference type="Proteomes" id="UP000247565">
    <property type="component" value="Unassembled WGS sequence"/>
</dbReference>
<evidence type="ECO:0000313" key="4">
    <source>
        <dbReference type="Proteomes" id="UP000247565"/>
    </source>
</evidence>
<feature type="compositionally biased region" description="Low complexity" evidence="1">
    <location>
        <begin position="146"/>
        <end position="156"/>
    </location>
</feature>
<evidence type="ECO:0000313" key="3">
    <source>
        <dbReference type="EMBL" id="PXZ00660.1"/>
    </source>
</evidence>
<feature type="region of interest" description="Disordered" evidence="1">
    <location>
        <begin position="203"/>
        <end position="236"/>
    </location>
</feature>